<evidence type="ECO:0000256" key="2">
    <source>
        <dbReference type="ARBA" id="ARBA00022833"/>
    </source>
</evidence>
<dbReference type="PANTHER" id="PTHR36206">
    <property type="entry name" value="ASPERCRYPTIN BIOSYNTHESIS CLUSTER-SPECIFIC TRANSCRIPTION REGULATOR ATNN-RELATED"/>
    <property type="match status" value="1"/>
</dbReference>
<dbReference type="HOGENOM" id="CLU_011409_3_0_1"/>
<dbReference type="PANTHER" id="PTHR36206:SF16">
    <property type="entry name" value="TRANSCRIPTION FACTOR DOMAIN-CONTAINING PROTEIN-RELATED"/>
    <property type="match status" value="1"/>
</dbReference>
<dbReference type="Pfam" id="PF11951">
    <property type="entry name" value="Fungal_trans_2"/>
    <property type="match status" value="1"/>
</dbReference>
<dbReference type="GO" id="GO:0003677">
    <property type="term" value="F:DNA binding"/>
    <property type="evidence" value="ECO:0007669"/>
    <property type="project" value="UniProtKB-KW"/>
</dbReference>
<dbReference type="Gene3D" id="4.10.240.10">
    <property type="entry name" value="Zn(2)-C6 fungal-type DNA-binding domain"/>
    <property type="match status" value="1"/>
</dbReference>
<dbReference type="InterPro" id="IPR052360">
    <property type="entry name" value="Transcr_Regulatory_Proteins"/>
</dbReference>
<accession>A0A0D1YWI6</accession>
<evidence type="ECO:0000256" key="4">
    <source>
        <dbReference type="ARBA" id="ARBA00023125"/>
    </source>
</evidence>
<dbReference type="VEuPathDB" id="FungiDB:PV09_04169"/>
<keyword evidence="3" id="KW-0805">Transcription regulation</keyword>
<dbReference type="GO" id="GO:0008270">
    <property type="term" value="F:zinc ion binding"/>
    <property type="evidence" value="ECO:0007669"/>
    <property type="project" value="InterPro"/>
</dbReference>
<evidence type="ECO:0000313" key="9">
    <source>
        <dbReference type="Proteomes" id="UP000053259"/>
    </source>
</evidence>
<dbReference type="OrthoDB" id="3172332at2759"/>
<dbReference type="InParanoid" id="A0A0D1YWI6"/>
<keyword evidence="6" id="KW-0539">Nucleus</keyword>
<keyword evidence="9" id="KW-1185">Reference proteome</keyword>
<dbReference type="PROSITE" id="PS50048">
    <property type="entry name" value="ZN2_CY6_FUNGAL_2"/>
    <property type="match status" value="1"/>
</dbReference>
<dbReference type="GeneID" id="27312142"/>
<keyword evidence="5" id="KW-0804">Transcription</keyword>
<keyword evidence="2" id="KW-0862">Zinc</keyword>
<dbReference type="InterPro" id="IPR036864">
    <property type="entry name" value="Zn2-C6_fun-type_DNA-bd_sf"/>
</dbReference>
<organism evidence="8 9">
    <name type="scientific">Verruconis gallopava</name>
    <dbReference type="NCBI Taxonomy" id="253628"/>
    <lineage>
        <taxon>Eukaryota</taxon>
        <taxon>Fungi</taxon>
        <taxon>Dikarya</taxon>
        <taxon>Ascomycota</taxon>
        <taxon>Pezizomycotina</taxon>
        <taxon>Dothideomycetes</taxon>
        <taxon>Pleosporomycetidae</taxon>
        <taxon>Venturiales</taxon>
        <taxon>Sympoventuriaceae</taxon>
        <taxon>Verruconis</taxon>
    </lineage>
</organism>
<dbReference type="RefSeq" id="XP_016214881.1">
    <property type="nucleotide sequence ID" value="XM_016357477.1"/>
</dbReference>
<dbReference type="CDD" id="cd00067">
    <property type="entry name" value="GAL4"/>
    <property type="match status" value="1"/>
</dbReference>
<dbReference type="Proteomes" id="UP000053259">
    <property type="component" value="Unassembled WGS sequence"/>
</dbReference>
<protein>
    <recommendedName>
        <fullName evidence="7">Zn(2)-C6 fungal-type domain-containing protein</fullName>
    </recommendedName>
</protein>
<evidence type="ECO:0000256" key="5">
    <source>
        <dbReference type="ARBA" id="ARBA00023163"/>
    </source>
</evidence>
<keyword evidence="4" id="KW-0238">DNA-binding</keyword>
<reference evidence="8 9" key="1">
    <citation type="submission" date="2015-01" db="EMBL/GenBank/DDBJ databases">
        <title>The Genome Sequence of Ochroconis gallopava CBS43764.</title>
        <authorList>
            <consortium name="The Broad Institute Genomics Platform"/>
            <person name="Cuomo C."/>
            <person name="de Hoog S."/>
            <person name="Gorbushina A."/>
            <person name="Stielow B."/>
            <person name="Teixiera M."/>
            <person name="Abouelleil A."/>
            <person name="Chapman S.B."/>
            <person name="Priest M."/>
            <person name="Young S.K."/>
            <person name="Wortman J."/>
            <person name="Nusbaum C."/>
            <person name="Birren B."/>
        </authorList>
    </citation>
    <scope>NUCLEOTIDE SEQUENCE [LARGE SCALE GENOMIC DNA]</scope>
    <source>
        <strain evidence="8 9">CBS 43764</strain>
    </source>
</reference>
<sequence length="508" mass="57090">MVVTNNSISRRTTKSGCKTCKIRKVKCDESRPSCSRCTSSGRTCDGYGIWGGGDNRNAHVKRLTGFSSAKALTVLSPTSGMTSLLSSLTAPEKRCFEWFTTRTIRKIPGPFALKYWDRLVVQACLTDSAVMHAVLAVGYVHSGGIECERGGNPAAQQQLVLQHYSKSIAQLQPHFSSNDRTCLRITLITCIAYISLELLQGRFQTAELHLENGLRVLQAFRNYASREPADGWIAQAFSRLCLQRALLRSGPSVPLSDDYDLVLPKSDKTFNTVEEAWTSLESILSSILRIASAAQTERMNKSQNKDFLRSLLQRQGAAKQSLERWLEAFDASTCEFVIPEQLPMVVRLLRSYYAMAAIMAATCLGDSESQYEEHTSDFENLVYHSTEMWRYRENNPMTRRLQDCAMSMAHSMVDLGWLPPLFFAATKCRVNKIRWQAIDLMEYATHREGMWDSKITAAVARMIVEAEETGCKRIRKIDVRLPNDDEVVNVMYDFENCDGASEAAAARV</sequence>
<dbReference type="SUPFAM" id="SSF57701">
    <property type="entry name" value="Zn2/Cys6 DNA-binding domain"/>
    <property type="match status" value="1"/>
</dbReference>
<dbReference type="AlphaFoldDB" id="A0A0D1YWI6"/>
<dbReference type="Pfam" id="PF00172">
    <property type="entry name" value="Zn_clus"/>
    <property type="match status" value="1"/>
</dbReference>
<proteinExistence type="predicted"/>
<dbReference type="InterPro" id="IPR001138">
    <property type="entry name" value="Zn2Cys6_DnaBD"/>
</dbReference>
<feature type="domain" description="Zn(2)-C6 fungal-type" evidence="7">
    <location>
        <begin position="16"/>
        <end position="44"/>
    </location>
</feature>
<name>A0A0D1YWI6_9PEZI</name>
<evidence type="ECO:0000256" key="1">
    <source>
        <dbReference type="ARBA" id="ARBA00022723"/>
    </source>
</evidence>
<gene>
    <name evidence="8" type="ORF">PV09_04169</name>
</gene>
<dbReference type="PROSITE" id="PS00463">
    <property type="entry name" value="ZN2_CY6_FUNGAL_1"/>
    <property type="match status" value="1"/>
</dbReference>
<dbReference type="SMART" id="SM00066">
    <property type="entry name" value="GAL4"/>
    <property type="match status" value="1"/>
</dbReference>
<evidence type="ECO:0000256" key="6">
    <source>
        <dbReference type="ARBA" id="ARBA00023242"/>
    </source>
</evidence>
<evidence type="ECO:0000313" key="8">
    <source>
        <dbReference type="EMBL" id="KIW05012.1"/>
    </source>
</evidence>
<dbReference type="EMBL" id="KN847539">
    <property type="protein sequence ID" value="KIW05012.1"/>
    <property type="molecule type" value="Genomic_DNA"/>
</dbReference>
<evidence type="ECO:0000256" key="3">
    <source>
        <dbReference type="ARBA" id="ARBA00023015"/>
    </source>
</evidence>
<dbReference type="STRING" id="253628.A0A0D1YWI6"/>
<evidence type="ECO:0000259" key="7">
    <source>
        <dbReference type="PROSITE" id="PS50048"/>
    </source>
</evidence>
<dbReference type="InterPro" id="IPR021858">
    <property type="entry name" value="Fun_TF"/>
</dbReference>
<keyword evidence="1" id="KW-0479">Metal-binding</keyword>
<dbReference type="GO" id="GO:0000981">
    <property type="term" value="F:DNA-binding transcription factor activity, RNA polymerase II-specific"/>
    <property type="evidence" value="ECO:0007669"/>
    <property type="project" value="InterPro"/>
</dbReference>